<dbReference type="AlphaFoldDB" id="A0A9D0ZD28"/>
<comment type="caution">
    <text evidence="1">The sequence shown here is derived from an EMBL/GenBank/DDBJ whole genome shotgun (WGS) entry which is preliminary data.</text>
</comment>
<accession>A0A9D0ZD28</accession>
<reference evidence="1" key="2">
    <citation type="journal article" date="2021" name="PeerJ">
        <title>Extensive microbial diversity within the chicken gut microbiome revealed by metagenomics and culture.</title>
        <authorList>
            <person name="Gilroy R."/>
            <person name="Ravi A."/>
            <person name="Getino M."/>
            <person name="Pursley I."/>
            <person name="Horton D.L."/>
            <person name="Alikhan N.F."/>
            <person name="Baker D."/>
            <person name="Gharbi K."/>
            <person name="Hall N."/>
            <person name="Watson M."/>
            <person name="Adriaenssens E.M."/>
            <person name="Foster-Nyarko E."/>
            <person name="Jarju S."/>
            <person name="Secka A."/>
            <person name="Antonio M."/>
            <person name="Oren A."/>
            <person name="Chaudhuri R.R."/>
            <person name="La Ragione R."/>
            <person name="Hildebrand F."/>
            <person name="Pallen M.J."/>
        </authorList>
    </citation>
    <scope>NUCLEOTIDE SEQUENCE</scope>
    <source>
        <strain evidence="1">ChiBcolR7-354</strain>
    </source>
</reference>
<gene>
    <name evidence="1" type="ORF">IAB77_02365</name>
</gene>
<evidence type="ECO:0000313" key="1">
    <source>
        <dbReference type="EMBL" id="HIQ78084.1"/>
    </source>
</evidence>
<name>A0A9D0ZD28_9FIRM</name>
<dbReference type="SUPFAM" id="SSF102405">
    <property type="entry name" value="MCP/YpsA-like"/>
    <property type="match status" value="1"/>
</dbReference>
<sequence>MPDRERSCCFTGHRASKLPWGFNERDARCIELKRRIADAAEAVYGAGVRYYICGMANGCDLYFAEAVLELRGRHSDVTLEAAVPFEGQAARWEGELRQRYERVMDQCDYHTLVSREFTPGCYQRRNHYMVDSSSVLIAAYDGRSGGTMSTMLYAMRQGLEIIEIQV</sequence>
<organism evidence="1 2">
    <name type="scientific">Candidatus Scatomorpha intestinavium</name>
    <dbReference type="NCBI Taxonomy" id="2840922"/>
    <lineage>
        <taxon>Bacteria</taxon>
        <taxon>Bacillati</taxon>
        <taxon>Bacillota</taxon>
        <taxon>Clostridia</taxon>
        <taxon>Eubacteriales</taxon>
        <taxon>Candidatus Scatomorpha</taxon>
    </lineage>
</organism>
<evidence type="ECO:0000313" key="2">
    <source>
        <dbReference type="Proteomes" id="UP000824262"/>
    </source>
</evidence>
<dbReference type="EMBL" id="DVGA01000029">
    <property type="protein sequence ID" value="HIQ78084.1"/>
    <property type="molecule type" value="Genomic_DNA"/>
</dbReference>
<dbReference type="Gene3D" id="3.40.50.450">
    <property type="match status" value="1"/>
</dbReference>
<proteinExistence type="predicted"/>
<dbReference type="InterPro" id="IPR010697">
    <property type="entry name" value="YspA"/>
</dbReference>
<dbReference type="PANTHER" id="PTHR38440:SF1">
    <property type="entry name" value="UPF0398 PROTEIN SPR0331"/>
    <property type="match status" value="1"/>
</dbReference>
<protein>
    <submittedName>
        <fullName evidence="1">DUF1273 family protein</fullName>
    </submittedName>
</protein>
<reference evidence="1" key="1">
    <citation type="submission" date="2020-10" db="EMBL/GenBank/DDBJ databases">
        <authorList>
            <person name="Gilroy R."/>
        </authorList>
    </citation>
    <scope>NUCLEOTIDE SEQUENCE</scope>
    <source>
        <strain evidence="1">ChiBcolR7-354</strain>
    </source>
</reference>
<dbReference type="Proteomes" id="UP000824262">
    <property type="component" value="Unassembled WGS sequence"/>
</dbReference>
<dbReference type="Pfam" id="PF06908">
    <property type="entry name" value="YpsA"/>
    <property type="match status" value="1"/>
</dbReference>
<dbReference type="PANTHER" id="PTHR38440">
    <property type="entry name" value="UPF0398 PROTEIN YPSA"/>
    <property type="match status" value="1"/>
</dbReference>